<dbReference type="EMBL" id="OCZC01000059">
    <property type="protein sequence ID" value="SOO24156.1"/>
    <property type="molecule type" value="Genomic_DNA"/>
</dbReference>
<dbReference type="Proteomes" id="UP000234345">
    <property type="component" value="Unassembled WGS sequence"/>
</dbReference>
<reference evidence="1 2" key="1">
    <citation type="submission" date="2017-10" db="EMBL/GenBank/DDBJ databases">
        <authorList>
            <person name="Regsiter A."/>
            <person name="William W."/>
        </authorList>
    </citation>
    <scope>NUCLEOTIDE SEQUENCE [LARGE SCALE GENOMIC DNA]</scope>
    <source>
        <strain evidence="1 2">CFBP6991</strain>
    </source>
</reference>
<evidence type="ECO:0000313" key="2">
    <source>
        <dbReference type="Proteomes" id="UP000234345"/>
    </source>
</evidence>
<name>A0A7Z7IYW6_XANCH</name>
<comment type="caution">
    <text evidence="1">The sequence shown here is derived from an EMBL/GenBank/DDBJ whole genome shotgun (WGS) entry which is preliminary data.</text>
</comment>
<dbReference type="AlphaFoldDB" id="A0A7Z7IYW6"/>
<accession>A0A7Z7IYW6</accession>
<evidence type="ECO:0000313" key="1">
    <source>
        <dbReference type="EMBL" id="SOO24156.1"/>
    </source>
</evidence>
<gene>
    <name evidence="1" type="ORF">XFF6991_320155</name>
</gene>
<organism evidence="1 2">
    <name type="scientific">Xanthomonas campestris pv. phaseoli</name>
    <dbReference type="NCBI Taxonomy" id="317013"/>
    <lineage>
        <taxon>Bacteria</taxon>
        <taxon>Pseudomonadati</taxon>
        <taxon>Pseudomonadota</taxon>
        <taxon>Gammaproteobacteria</taxon>
        <taxon>Lysobacterales</taxon>
        <taxon>Lysobacteraceae</taxon>
        <taxon>Xanthomonas</taxon>
    </lineage>
</organism>
<proteinExistence type="predicted"/>
<sequence length="40" mass="4746">MNLTRLTCRITHNGRLHQTSLSIFPEIYSLKRKEEMSKLV</sequence>
<protein>
    <submittedName>
        <fullName evidence="1">Uncharacterized protein</fullName>
    </submittedName>
</protein>